<dbReference type="InterPro" id="IPR001647">
    <property type="entry name" value="HTH_TetR"/>
</dbReference>
<dbReference type="AlphaFoldDB" id="F9VTN6"/>
<dbReference type="InterPro" id="IPR009057">
    <property type="entry name" value="Homeodomain-like_sf"/>
</dbReference>
<dbReference type="GO" id="GO:0000976">
    <property type="term" value="F:transcription cis-regulatory region binding"/>
    <property type="evidence" value="ECO:0007669"/>
    <property type="project" value="TreeGrafter"/>
</dbReference>
<name>F9VTN6_9ACTN</name>
<evidence type="ECO:0000256" key="2">
    <source>
        <dbReference type="PROSITE-ProRule" id="PRU00335"/>
    </source>
</evidence>
<dbReference type="PRINTS" id="PR00455">
    <property type="entry name" value="HTHTETR"/>
</dbReference>
<dbReference type="eggNOG" id="COG1309">
    <property type="taxonomic scope" value="Bacteria"/>
</dbReference>
<dbReference type="GO" id="GO:0003700">
    <property type="term" value="F:DNA-binding transcription factor activity"/>
    <property type="evidence" value="ECO:0007669"/>
    <property type="project" value="TreeGrafter"/>
</dbReference>
<dbReference type="SUPFAM" id="SSF46689">
    <property type="entry name" value="Homeodomain-like"/>
    <property type="match status" value="1"/>
</dbReference>
<feature type="DNA-binding region" description="H-T-H motif" evidence="2">
    <location>
        <begin position="36"/>
        <end position="55"/>
    </location>
</feature>
<comment type="caution">
    <text evidence="4">The sequence shown here is derived from an EMBL/GenBank/DDBJ whole genome shotgun (WGS) entry which is preliminary data.</text>
</comment>
<feature type="domain" description="HTH tetR-type" evidence="3">
    <location>
        <begin position="13"/>
        <end position="73"/>
    </location>
</feature>
<reference evidence="4 5" key="1">
    <citation type="submission" date="2011-05" db="EMBL/GenBank/DDBJ databases">
        <title>Whole genome shotgun sequence of Gordonia alkanivorans NBRC 16433.</title>
        <authorList>
            <person name="Hosoyama A."/>
            <person name="Nakamura S."/>
            <person name="Takarada H."/>
            <person name="Tsuchikane K."/>
            <person name="Yamazaki S."/>
            <person name="Fujita N."/>
        </authorList>
    </citation>
    <scope>NUCLEOTIDE SEQUENCE [LARGE SCALE GENOMIC DNA]</scope>
    <source>
        <strain evidence="4 5">NBRC 16433</strain>
    </source>
</reference>
<gene>
    <name evidence="4" type="ORF">GOALK_046_00690</name>
</gene>
<dbReference type="PANTHER" id="PTHR30055:SF153">
    <property type="entry name" value="HTH-TYPE TRANSCRIPTIONAL REPRESSOR RV3405C"/>
    <property type="match status" value="1"/>
</dbReference>
<accession>F9VTN6</accession>
<keyword evidence="1 2" id="KW-0238">DNA-binding</keyword>
<evidence type="ECO:0000313" key="5">
    <source>
        <dbReference type="Proteomes" id="UP000003558"/>
    </source>
</evidence>
<dbReference type="Gene3D" id="1.10.357.10">
    <property type="entry name" value="Tetracycline Repressor, domain 2"/>
    <property type="match status" value="1"/>
</dbReference>
<proteinExistence type="predicted"/>
<dbReference type="EMBL" id="BACI01000046">
    <property type="protein sequence ID" value="GAA11975.1"/>
    <property type="molecule type" value="Genomic_DNA"/>
</dbReference>
<dbReference type="InterPro" id="IPR050109">
    <property type="entry name" value="HTH-type_TetR-like_transc_reg"/>
</dbReference>
<evidence type="ECO:0000259" key="3">
    <source>
        <dbReference type="PROSITE" id="PS50977"/>
    </source>
</evidence>
<dbReference type="Proteomes" id="UP000003558">
    <property type="component" value="Unassembled WGS sequence"/>
</dbReference>
<sequence length="194" mass="21013">MIEGLTSAPSTSDAVDSAILESTLRCIALYGTARLTMADVARSAGVGRATVFRRFESKDELIRRAFSFELARIVEGFAETVAAVSHPGEHLVEIIVAAVRTARTHPIGTRLVEDGTAVAIHRDPDLAQLQLLMLTDRISDCAEQLAVDVDTTGTAEVLLRFIGSVWLTPDIGLPTTDDDAIRRMVRVILHPLIP</sequence>
<dbReference type="STRING" id="1027371.GOALK_046_00690"/>
<protein>
    <submittedName>
        <fullName evidence="4">Putative TetR family transcriptional regulator</fullName>
    </submittedName>
</protein>
<dbReference type="PROSITE" id="PS50977">
    <property type="entry name" value="HTH_TETR_2"/>
    <property type="match status" value="1"/>
</dbReference>
<dbReference type="PANTHER" id="PTHR30055">
    <property type="entry name" value="HTH-TYPE TRANSCRIPTIONAL REGULATOR RUTR"/>
    <property type="match status" value="1"/>
</dbReference>
<organism evidence="4 5">
    <name type="scientific">Gordonia alkanivorans NBRC 16433</name>
    <dbReference type="NCBI Taxonomy" id="1027371"/>
    <lineage>
        <taxon>Bacteria</taxon>
        <taxon>Bacillati</taxon>
        <taxon>Actinomycetota</taxon>
        <taxon>Actinomycetes</taxon>
        <taxon>Mycobacteriales</taxon>
        <taxon>Gordoniaceae</taxon>
        <taxon>Gordonia</taxon>
    </lineage>
</organism>
<evidence type="ECO:0000256" key="1">
    <source>
        <dbReference type="ARBA" id="ARBA00023125"/>
    </source>
</evidence>
<evidence type="ECO:0000313" key="4">
    <source>
        <dbReference type="EMBL" id="GAA11975.1"/>
    </source>
</evidence>
<dbReference type="Pfam" id="PF00440">
    <property type="entry name" value="TetR_N"/>
    <property type="match status" value="1"/>
</dbReference>